<feature type="transmembrane region" description="Helical" evidence="2">
    <location>
        <begin position="18"/>
        <end position="39"/>
    </location>
</feature>
<evidence type="ECO:0000313" key="3">
    <source>
        <dbReference type="EMBL" id="SBW23205.1"/>
    </source>
</evidence>
<evidence type="ECO:0000256" key="2">
    <source>
        <dbReference type="SAM" id="Phobius"/>
    </source>
</evidence>
<evidence type="ECO:0000256" key="1">
    <source>
        <dbReference type="SAM" id="MobiDB-lite"/>
    </source>
</evidence>
<proteinExistence type="predicted"/>
<gene>
    <name evidence="3" type="ORF">FDG2_3687</name>
</gene>
<keyword evidence="2" id="KW-1133">Transmembrane helix</keyword>
<evidence type="ECO:0000313" key="4">
    <source>
        <dbReference type="Proteomes" id="UP000199013"/>
    </source>
</evidence>
<feature type="region of interest" description="Disordered" evidence="1">
    <location>
        <begin position="73"/>
        <end position="123"/>
    </location>
</feature>
<dbReference type="EMBL" id="FLUV01001544">
    <property type="protein sequence ID" value="SBW23205.1"/>
    <property type="molecule type" value="Genomic_DNA"/>
</dbReference>
<dbReference type="Proteomes" id="UP000199013">
    <property type="component" value="Unassembled WGS sequence"/>
</dbReference>
<keyword evidence="2" id="KW-0472">Membrane</keyword>
<dbReference type="AlphaFoldDB" id="A0A1C3P096"/>
<reference evidence="4" key="1">
    <citation type="submission" date="2016-02" db="EMBL/GenBank/DDBJ databases">
        <authorList>
            <person name="Wibberg D."/>
        </authorList>
    </citation>
    <scope>NUCLEOTIDE SEQUENCE [LARGE SCALE GENOMIC DNA]</scope>
</reference>
<accession>A0A1C3P096</accession>
<organism evidence="3 4">
    <name type="scientific">Candidatus Protofrankia californiensis</name>
    <dbReference type="NCBI Taxonomy" id="1839754"/>
    <lineage>
        <taxon>Bacteria</taxon>
        <taxon>Bacillati</taxon>
        <taxon>Actinomycetota</taxon>
        <taxon>Actinomycetes</taxon>
        <taxon>Frankiales</taxon>
        <taxon>Frankiaceae</taxon>
        <taxon>Protofrankia</taxon>
    </lineage>
</organism>
<protein>
    <submittedName>
        <fullName evidence="3">Putative membrane protein</fullName>
    </submittedName>
</protein>
<keyword evidence="4" id="KW-1185">Reference proteome</keyword>
<sequence>MSLSQDASIPTSAVGAPAWLVLTITMLAGVVLGAGAAVATERFAHAHHGQESFAQESFAQKNVEQESFEAAVPGTAVPGTNAGSGTTDGVALLSRPSASNSTPAVDVASAADALEGQPIGPSR</sequence>
<name>A0A1C3P096_9ACTN</name>
<keyword evidence="2" id="KW-0812">Transmembrane</keyword>